<protein>
    <recommendedName>
        <fullName evidence="3">Venom protein</fullName>
    </recommendedName>
</protein>
<evidence type="ECO:0000256" key="1">
    <source>
        <dbReference type="SAM" id="SignalP"/>
    </source>
</evidence>
<reference evidence="2" key="1">
    <citation type="submission" date="2015-08" db="EMBL/GenBank/DDBJ databases">
        <title>Proteomic endorsed transcriptomic profile of the venom gland from Tityus obscurus.</title>
        <authorList>
            <person name="Oliveira U.C."/>
            <person name="Nishiyama M.Y.Jr."/>
            <person name="Santos M.B."/>
            <person name="Silva A.P."/>
            <person name="Chalkidis H.M."/>
            <person name="Imberg A.S."/>
            <person name="Candido D.M."/>
            <person name="Yamanouye N."/>
            <person name="Dorce V.A."/>
            <person name="Junqueira-de-Azevedo I.L."/>
        </authorList>
    </citation>
    <scope>NUCLEOTIDE SEQUENCE</scope>
    <source>
        <tissue evidence="2">Telson</tissue>
    </source>
</reference>
<proteinExistence type="predicted"/>
<keyword evidence="1" id="KW-0732">Signal</keyword>
<name>A0A1E1WVK3_TITOB</name>
<dbReference type="EMBL" id="GEMQ01000130">
    <property type="protein sequence ID" value="JAT91059.1"/>
    <property type="molecule type" value="Transcribed_RNA"/>
</dbReference>
<sequence length="118" mass="14062">MQHEMCTAKGIFWLIFLCVLFVIVISEEISVHDKYCEYKNIEKFYECLKLGVTETTWTTFIKCSKEITMSSEPRGYQKFFCESLHEGTVRLWYACLMEILKASEINEFFKFSEKCLFE</sequence>
<feature type="signal peptide" evidence="1">
    <location>
        <begin position="1"/>
        <end position="26"/>
    </location>
</feature>
<evidence type="ECO:0008006" key="3">
    <source>
        <dbReference type="Google" id="ProtNLM"/>
    </source>
</evidence>
<organism evidence="2">
    <name type="scientific">Tityus obscurus</name>
    <name type="common">Amazonian scorpion</name>
    <name type="synonym">Tityus cambridgei</name>
    <dbReference type="NCBI Taxonomy" id="1221240"/>
    <lineage>
        <taxon>Eukaryota</taxon>
        <taxon>Metazoa</taxon>
        <taxon>Ecdysozoa</taxon>
        <taxon>Arthropoda</taxon>
        <taxon>Chelicerata</taxon>
        <taxon>Arachnida</taxon>
        <taxon>Scorpiones</taxon>
        <taxon>Buthida</taxon>
        <taxon>Buthoidea</taxon>
        <taxon>Buthidae</taxon>
        <taxon>Tityus</taxon>
    </lineage>
</organism>
<accession>A0A1E1WVK3</accession>
<evidence type="ECO:0000313" key="2">
    <source>
        <dbReference type="EMBL" id="JAT91059.1"/>
    </source>
</evidence>
<dbReference type="AlphaFoldDB" id="A0A1E1WVK3"/>
<feature type="chain" id="PRO_5009115604" description="Venom protein" evidence="1">
    <location>
        <begin position="27"/>
        <end position="118"/>
    </location>
</feature>